<keyword evidence="6" id="KW-0325">Glycoprotein</keyword>
<proteinExistence type="inferred from homology"/>
<evidence type="ECO:0000256" key="6">
    <source>
        <dbReference type="ARBA" id="ARBA00023180"/>
    </source>
</evidence>
<dbReference type="PROSITE" id="PS00149">
    <property type="entry name" value="SULFATASE_2"/>
    <property type="match status" value="1"/>
</dbReference>
<feature type="domain" description="Sulfatase N-terminal" evidence="8">
    <location>
        <begin position="22"/>
        <end position="328"/>
    </location>
</feature>
<reference evidence="9" key="1">
    <citation type="submission" date="2019-08" db="EMBL/GenBank/DDBJ databases">
        <title>The improved chromosome-level genome for the pearl oyster Pinctada fucata martensii using PacBio sequencing and Hi-C.</title>
        <authorList>
            <person name="Zheng Z."/>
        </authorList>
    </citation>
    <scope>NUCLEOTIDE SEQUENCE</scope>
    <source>
        <strain evidence="9">ZZ-2019</strain>
        <tissue evidence="9">Adductor muscle</tissue>
    </source>
</reference>
<dbReference type="InterPro" id="IPR000917">
    <property type="entry name" value="Sulfatase_N"/>
</dbReference>
<dbReference type="PANTHER" id="PTHR10342">
    <property type="entry name" value="ARYLSULFATASE"/>
    <property type="match status" value="1"/>
</dbReference>
<protein>
    <recommendedName>
        <fullName evidence="8">Sulfatase N-terminal domain-containing protein</fullName>
    </recommendedName>
</protein>
<feature type="chain" id="PRO_5041651472" description="Sulfatase N-terminal domain-containing protein" evidence="7">
    <location>
        <begin position="19"/>
        <end position="487"/>
    </location>
</feature>
<organism evidence="9 10">
    <name type="scientific">Pinctada imbricata</name>
    <name type="common">Atlantic pearl-oyster</name>
    <name type="synonym">Pinctada martensii</name>
    <dbReference type="NCBI Taxonomy" id="66713"/>
    <lineage>
        <taxon>Eukaryota</taxon>
        <taxon>Metazoa</taxon>
        <taxon>Spiralia</taxon>
        <taxon>Lophotrochozoa</taxon>
        <taxon>Mollusca</taxon>
        <taxon>Bivalvia</taxon>
        <taxon>Autobranchia</taxon>
        <taxon>Pteriomorphia</taxon>
        <taxon>Pterioida</taxon>
        <taxon>Pterioidea</taxon>
        <taxon>Pteriidae</taxon>
        <taxon>Pinctada</taxon>
    </lineage>
</organism>
<dbReference type="Pfam" id="PF00884">
    <property type="entry name" value="Sulfatase"/>
    <property type="match status" value="1"/>
</dbReference>
<evidence type="ECO:0000313" key="10">
    <source>
        <dbReference type="Proteomes" id="UP001186944"/>
    </source>
</evidence>
<dbReference type="GO" id="GO:0008484">
    <property type="term" value="F:sulfuric ester hydrolase activity"/>
    <property type="evidence" value="ECO:0007669"/>
    <property type="project" value="InterPro"/>
</dbReference>
<dbReference type="Gene3D" id="3.30.1120.10">
    <property type="match status" value="1"/>
</dbReference>
<evidence type="ECO:0000313" key="9">
    <source>
        <dbReference type="EMBL" id="KAK3109012.1"/>
    </source>
</evidence>
<evidence type="ECO:0000259" key="8">
    <source>
        <dbReference type="Pfam" id="PF00884"/>
    </source>
</evidence>
<dbReference type="EMBL" id="VSWD01000001">
    <property type="protein sequence ID" value="KAK3109012.1"/>
    <property type="molecule type" value="Genomic_DNA"/>
</dbReference>
<name>A0AA88YP42_PINIB</name>
<dbReference type="SUPFAM" id="SSF53649">
    <property type="entry name" value="Alkaline phosphatase-like"/>
    <property type="match status" value="1"/>
</dbReference>
<dbReference type="InterPro" id="IPR024607">
    <property type="entry name" value="Sulfatase_CS"/>
</dbReference>
<dbReference type="PANTHER" id="PTHR10342:SF273">
    <property type="entry name" value="RE14504P"/>
    <property type="match status" value="1"/>
</dbReference>
<keyword evidence="7" id="KW-0732">Signal</keyword>
<comment type="cofactor">
    <cofactor evidence="1">
        <name>Ca(2+)</name>
        <dbReference type="ChEBI" id="CHEBI:29108"/>
    </cofactor>
</comment>
<evidence type="ECO:0000256" key="5">
    <source>
        <dbReference type="ARBA" id="ARBA00022837"/>
    </source>
</evidence>
<evidence type="ECO:0000256" key="3">
    <source>
        <dbReference type="ARBA" id="ARBA00022723"/>
    </source>
</evidence>
<keyword evidence="10" id="KW-1185">Reference proteome</keyword>
<dbReference type="InterPro" id="IPR017850">
    <property type="entry name" value="Alkaline_phosphatase_core_sf"/>
</dbReference>
<keyword evidence="5" id="KW-0106">Calcium</keyword>
<feature type="signal peptide" evidence="7">
    <location>
        <begin position="1"/>
        <end position="18"/>
    </location>
</feature>
<comment type="similarity">
    <text evidence="2">Belongs to the sulfatase family.</text>
</comment>
<accession>A0AA88YP42</accession>
<evidence type="ECO:0000256" key="1">
    <source>
        <dbReference type="ARBA" id="ARBA00001913"/>
    </source>
</evidence>
<evidence type="ECO:0000256" key="7">
    <source>
        <dbReference type="SAM" id="SignalP"/>
    </source>
</evidence>
<dbReference type="Gene3D" id="3.40.720.10">
    <property type="entry name" value="Alkaline Phosphatase, subunit A"/>
    <property type="match status" value="1"/>
</dbReference>
<gene>
    <name evidence="9" type="ORF">FSP39_021151</name>
</gene>
<dbReference type="Proteomes" id="UP001186944">
    <property type="component" value="Unassembled WGS sequence"/>
</dbReference>
<keyword evidence="3" id="KW-0479">Metal-binding</keyword>
<evidence type="ECO:0000256" key="4">
    <source>
        <dbReference type="ARBA" id="ARBA00022801"/>
    </source>
</evidence>
<dbReference type="GO" id="GO:0046872">
    <property type="term" value="F:metal ion binding"/>
    <property type="evidence" value="ECO:0007669"/>
    <property type="project" value="UniProtKB-KW"/>
</dbReference>
<dbReference type="CDD" id="cd16029">
    <property type="entry name" value="4-S"/>
    <property type="match status" value="1"/>
</dbReference>
<comment type="caution">
    <text evidence="9">The sequence shown here is derived from an EMBL/GenBank/DDBJ whole genome shotgun (WGS) entry which is preliminary data.</text>
</comment>
<dbReference type="InterPro" id="IPR047115">
    <property type="entry name" value="ARSB"/>
</dbReference>
<evidence type="ECO:0000256" key="2">
    <source>
        <dbReference type="ARBA" id="ARBA00008779"/>
    </source>
</evidence>
<sequence>MKTVSFLILVQLSSSTFGQIRPNILFIVADDLGWNDVGFRNPDMITPNIDKLAHSGIILNQSYVQPVCSPSRNSWMSGYYPFRSGLQHIVIRPAQPVCAPLNRTFLPQELKKLGYKTHMIGKWHLGFCNVACTPNLRGFDTFFGYYTDAEDYYTKMKGDGIDFHENFEKAKPDGEYSANQFAKRAQEIINNHNSSEPFFMYLPFQSVHEPIEVPKKYEDMYKHIKNKGRRQFSGMVSALDEAIGNITKTLEEQHLMQNTLILFTADNGGWIPYFGNNYPLRGGKITVFEGGTRATAFITGAGITYRNATYNGIIHAVDWMPTLIGAAGGGPTYDGMDGINQWIFIQTLSDSARSEFIYNLDDTPFPLTGKAAIRSGDYKLIEGYPGPYPNWYKPDTVYEGLYNKSLYEEQSISEVEFKMYADKVMLFNIAEDPTEHFDLSEKRPDIVKNLQARLDEYRKQMVKANYPPNDKNGDPKYYDGYWSPGWC</sequence>
<keyword evidence="4" id="KW-0378">Hydrolase</keyword>
<dbReference type="AlphaFoldDB" id="A0AA88YP42"/>